<dbReference type="SUPFAM" id="SSF50249">
    <property type="entry name" value="Nucleic acid-binding proteins"/>
    <property type="match status" value="3"/>
</dbReference>
<dbReference type="InterPro" id="IPR027417">
    <property type="entry name" value="P-loop_NTPase"/>
</dbReference>
<accession>A0AAQ3U3M1</accession>
<name>A0AAQ3U3M1_PASNO</name>
<dbReference type="SUPFAM" id="SSF52540">
    <property type="entry name" value="P-loop containing nucleoside triphosphate hydrolases"/>
    <property type="match status" value="1"/>
</dbReference>
<dbReference type="InterPro" id="IPR003871">
    <property type="entry name" value="RFA1B/D_OB_1st"/>
</dbReference>
<dbReference type="GO" id="GO:0003677">
    <property type="term" value="F:DNA binding"/>
    <property type="evidence" value="ECO:0007669"/>
    <property type="project" value="UniProtKB-KW"/>
</dbReference>
<feature type="domain" description="Replication protein A OB" evidence="5">
    <location>
        <begin position="1073"/>
        <end position="1128"/>
    </location>
</feature>
<dbReference type="InterPro" id="IPR049163">
    <property type="entry name" value="Pif1-like_2B_dom"/>
</dbReference>
<protein>
    <recommendedName>
        <fullName evidence="9">ATP-dependent DNA helicase</fullName>
    </recommendedName>
</protein>
<dbReference type="Gene3D" id="2.40.50.140">
    <property type="entry name" value="Nucleic acid-binding proteins"/>
    <property type="match status" value="3"/>
</dbReference>
<dbReference type="FunFam" id="3.40.50.300:FF:002884">
    <property type="entry name" value="ATP-dependent DNA helicase"/>
    <property type="match status" value="1"/>
</dbReference>
<keyword evidence="1" id="KW-0238">DNA-binding</keyword>
<dbReference type="CDD" id="cd04480">
    <property type="entry name" value="RPA1_DBD_A_like"/>
    <property type="match status" value="1"/>
</dbReference>
<organism evidence="7 8">
    <name type="scientific">Paspalum notatum var. saurae</name>
    <dbReference type="NCBI Taxonomy" id="547442"/>
    <lineage>
        <taxon>Eukaryota</taxon>
        <taxon>Viridiplantae</taxon>
        <taxon>Streptophyta</taxon>
        <taxon>Embryophyta</taxon>
        <taxon>Tracheophyta</taxon>
        <taxon>Spermatophyta</taxon>
        <taxon>Magnoliopsida</taxon>
        <taxon>Liliopsida</taxon>
        <taxon>Poales</taxon>
        <taxon>Poaceae</taxon>
        <taxon>PACMAD clade</taxon>
        <taxon>Panicoideae</taxon>
        <taxon>Andropogonodae</taxon>
        <taxon>Paspaleae</taxon>
        <taxon>Paspalinae</taxon>
        <taxon>Paspalum</taxon>
    </lineage>
</organism>
<dbReference type="CDD" id="cd04481">
    <property type="entry name" value="RPA1_DBD_B_like"/>
    <property type="match status" value="1"/>
</dbReference>
<dbReference type="InterPro" id="IPR031657">
    <property type="entry name" value="REPA_OB_2"/>
</dbReference>
<dbReference type="Proteomes" id="UP001341281">
    <property type="component" value="Chromosome 06"/>
</dbReference>
<feature type="region of interest" description="Disordered" evidence="2">
    <location>
        <begin position="1468"/>
        <end position="1496"/>
    </location>
</feature>
<dbReference type="Pfam" id="PF14214">
    <property type="entry name" value="Helitron_like_N"/>
    <property type="match status" value="1"/>
</dbReference>
<dbReference type="PANTHER" id="PTHR47165">
    <property type="entry name" value="OS03G0429900 PROTEIN"/>
    <property type="match status" value="1"/>
</dbReference>
<keyword evidence="8" id="KW-1185">Reference proteome</keyword>
<dbReference type="InterPro" id="IPR047192">
    <property type="entry name" value="Euk_RPA1_DBD_C"/>
</dbReference>
<dbReference type="EMBL" id="CP144750">
    <property type="protein sequence ID" value="WVZ82292.1"/>
    <property type="molecule type" value="Genomic_DNA"/>
</dbReference>
<dbReference type="CDD" id="cd18809">
    <property type="entry name" value="SF1_C_RecD"/>
    <property type="match status" value="1"/>
</dbReference>
<dbReference type="InterPro" id="IPR025476">
    <property type="entry name" value="Helitron_helicase-like"/>
</dbReference>
<sequence length="1529" mass="169976">MDCSAADACLPHRRRHVATVSATPSLAAGESTVPLSTSLRDGGRDLAWYLCTDKLGAASGTREYSCLLLRGSDILVKVLFLHAAESARKDHLFLAVAVVAVVHATMVGPLCERVVRCREKRRRRHLAIAQDAYPERSYYGGPEHECPHCGAVFWFQERVKSLSHVAQRKIVYFDADDSDETKRKLSDQIVVDAYSTIEGSRLKFIADHQKELRSESVQGIADAIDRGLISADSVGFRVIVPPSFTGGRRYHVMNYQDAMAICRVYGPPDLFVTFTCNTKWREIVDALRFEPGQQPCDRSDLIVRVFHMKVDEFIADIREGRTFGPILAVLYTVEFQKRGLPHIHCLVWLADGSKEFSASVVDKFICAEIPDVNTDSLGYALVDEFMMHGPCGDDNKKCPCMKDNKCSKNFPKSFQDETIVDDFGFTIYKRRDDGRRVVKNGIALDNRNVVPYNMHLLKKYNAHINVEWCNKSNMIKYLFKYVTKGSDRARLYFEVIAKTSNGSPGPQLAPPNEIQEYIDARYLSSCEALWRAFEYDIHFRVPPVERLSVHLPGLNHVRYEPGANLEALLASPAAKSTMLTEWFEANSKHEEARHLTYWLYFTDDMCRRLRDALGNPNYIIPHEQIMSLLIQNLTNVFANSGGNINDYDLPRLAEYSVIMCENRLINDELDPEPLALSMHAASLVAQLNDDQRNVYDMITGRVLSGSSGFFFVCGHGGTASRAIVCPNNVTVDEINDYVVSLLPGDSVHYFSCDTISKSSEHIPDFDVLYPTEFLNSIDANNFPSHKLVLKKGATVMLLRNLNQNMGLCNGTRLLVTQLGQRLLQCVLLTGSNVGEVVFIPRIALNTTDVKWPFTLQRRQFPVRICYAMTINKSQGQTLSRVGLYLKKPVFTHGQFYVAVSRSTSRSGLRILIENDDGSCGSQTRNVVYQEVLAAAEAMGDVLIPELKHGSRGETICVRISRFWDFFDTQDETKLLHSDMVLIDEEGNSIHAQLYPPLPGKFNHKIKEGSVYNLSCFWVKKANRMYKPVSNENMISFTDWTVLEEVVEIPPAFPMFAYSLTPIEQIHSRVGYKEYYTDAIGVVTSVSSVFSQRYKGQQNASLKRTISICNASNASVNVVLWGEQATLFPGEQICKDGQAIPQIVLFVGTLVKRYADGLCLSGGSPCKWYIYPDVPEAKVLMASARSTHKPVKWNEIVSSSQPGAHVAEEQKVSYIKHLHPFETKVISGFSMSTKKEFLVTVTIKKINNKWWYNSCKKCTRTAKPHGDSYKCIDDDCGTIGVPTQRYRLFVTAGDETGDTDFILFGRIAQRLVRRPADALIADTPAGFIPDAITKLLERAFTWNVSFTENTIVSGNVCFQVNAVICEMDTGNALIPMSPGGSQQSSLMLSQGASSSVQNTPQKGATMILPPPLTPQGGKANTADKVTPHKSDDPVLTSSGTTLEPMKVPYGPAALPEVCKDNDAANVPEIDADSKDITSAPAGSSTTKAQKNTVGKRQATAKKLFLDKDDASTAILGCADAAAEPSVSEDA</sequence>
<evidence type="ECO:0000259" key="5">
    <source>
        <dbReference type="Pfam" id="PF16900"/>
    </source>
</evidence>
<dbReference type="CDD" id="cd04476">
    <property type="entry name" value="RPA1_DBD_C"/>
    <property type="match status" value="1"/>
</dbReference>
<feature type="compositionally biased region" description="Polar residues" evidence="2">
    <location>
        <begin position="1479"/>
        <end position="1493"/>
    </location>
</feature>
<evidence type="ECO:0000259" key="4">
    <source>
        <dbReference type="Pfam" id="PF14214"/>
    </source>
</evidence>
<evidence type="ECO:0008006" key="9">
    <source>
        <dbReference type="Google" id="ProtNLM"/>
    </source>
</evidence>
<proteinExistence type="predicted"/>
<feature type="domain" description="Helitron helicase-like" evidence="4">
    <location>
        <begin position="183"/>
        <end position="347"/>
    </location>
</feature>
<reference evidence="7 8" key="1">
    <citation type="submission" date="2024-02" db="EMBL/GenBank/DDBJ databases">
        <title>High-quality chromosome-scale genome assembly of Pensacola bahiagrass (Paspalum notatum Flugge var. saurae).</title>
        <authorList>
            <person name="Vega J.M."/>
            <person name="Podio M."/>
            <person name="Orjuela J."/>
            <person name="Siena L.A."/>
            <person name="Pessino S.C."/>
            <person name="Combes M.C."/>
            <person name="Mariac C."/>
            <person name="Albertini E."/>
            <person name="Pupilli F."/>
            <person name="Ortiz J.P.A."/>
            <person name="Leblanc O."/>
        </authorList>
    </citation>
    <scope>NUCLEOTIDE SEQUENCE [LARGE SCALE GENOMIC DNA]</scope>
    <source>
        <strain evidence="7">R1</strain>
        <tissue evidence="7">Leaf</tissue>
    </source>
</reference>
<evidence type="ECO:0000256" key="2">
    <source>
        <dbReference type="SAM" id="MobiDB-lite"/>
    </source>
</evidence>
<feature type="domain" description="Replication protein A 70 kDa DNA-binding subunit B/D first OB fold" evidence="3">
    <location>
        <begin position="944"/>
        <end position="1043"/>
    </location>
</feature>
<evidence type="ECO:0000313" key="7">
    <source>
        <dbReference type="EMBL" id="WVZ82292.1"/>
    </source>
</evidence>
<dbReference type="InterPro" id="IPR012340">
    <property type="entry name" value="NA-bd_OB-fold"/>
</dbReference>
<feature type="region of interest" description="Disordered" evidence="2">
    <location>
        <begin position="1410"/>
        <end position="1442"/>
    </location>
</feature>
<gene>
    <name evidence="7" type="ORF">U9M48_029572</name>
</gene>
<evidence type="ECO:0000256" key="1">
    <source>
        <dbReference type="ARBA" id="ARBA00023125"/>
    </source>
</evidence>
<dbReference type="Pfam" id="PF21530">
    <property type="entry name" value="Pif1_2B_dom"/>
    <property type="match status" value="1"/>
</dbReference>
<evidence type="ECO:0000259" key="3">
    <source>
        <dbReference type="Pfam" id="PF02721"/>
    </source>
</evidence>
<dbReference type="Pfam" id="PF02721">
    <property type="entry name" value="DUF223"/>
    <property type="match status" value="1"/>
</dbReference>
<evidence type="ECO:0000259" key="6">
    <source>
        <dbReference type="Pfam" id="PF21530"/>
    </source>
</evidence>
<dbReference type="Pfam" id="PF16900">
    <property type="entry name" value="REPA_OB_2"/>
    <property type="match status" value="1"/>
</dbReference>
<dbReference type="PANTHER" id="PTHR47165:SF3">
    <property type="entry name" value="RETROTRANSPOSON-LIKE PROTEIN"/>
    <property type="match status" value="1"/>
</dbReference>
<feature type="domain" description="DNA helicase Pif1-like 2B" evidence="6">
    <location>
        <begin position="772"/>
        <end position="818"/>
    </location>
</feature>
<evidence type="ECO:0000313" key="8">
    <source>
        <dbReference type="Proteomes" id="UP001341281"/>
    </source>
</evidence>